<evidence type="ECO:0000313" key="11">
    <source>
        <dbReference type="Proteomes" id="UP000186455"/>
    </source>
</evidence>
<dbReference type="EC" id="5.3.1.9" evidence="8"/>
<dbReference type="PANTHER" id="PTHR11469:SF1">
    <property type="entry name" value="GLUCOSE-6-PHOSPHATE ISOMERASE"/>
    <property type="match status" value="1"/>
</dbReference>
<dbReference type="EMBL" id="LFBV01000005">
    <property type="protein sequence ID" value="OKH92914.1"/>
    <property type="molecule type" value="Genomic_DNA"/>
</dbReference>
<keyword evidence="6 8" id="KW-0413">Isomerase</keyword>
<dbReference type="Gene3D" id="1.10.1390.10">
    <property type="match status" value="1"/>
</dbReference>
<evidence type="ECO:0000313" key="10">
    <source>
        <dbReference type="EMBL" id="OKH92914.1"/>
    </source>
</evidence>
<comment type="pathway">
    <text evidence="8">Carbohydrate biosynthesis; gluconeogenesis.</text>
</comment>
<dbReference type="RefSeq" id="WP_073790816.1">
    <property type="nucleotide sequence ID" value="NZ_CP108638.1"/>
</dbReference>
<dbReference type="GO" id="GO:0006096">
    <property type="term" value="P:glycolytic process"/>
    <property type="evidence" value="ECO:0007669"/>
    <property type="project" value="UniProtKB-UniRule"/>
</dbReference>
<dbReference type="InterPro" id="IPR023096">
    <property type="entry name" value="G6P_Isomerase_C"/>
</dbReference>
<dbReference type="PROSITE" id="PS00174">
    <property type="entry name" value="P_GLUCOSE_ISOMERASE_2"/>
    <property type="match status" value="1"/>
</dbReference>
<dbReference type="PANTHER" id="PTHR11469">
    <property type="entry name" value="GLUCOSE-6-PHOSPHATE ISOMERASE"/>
    <property type="match status" value="1"/>
</dbReference>
<comment type="similarity">
    <text evidence="2 8 9">Belongs to the GPI family.</text>
</comment>
<evidence type="ECO:0000256" key="9">
    <source>
        <dbReference type="RuleBase" id="RU000612"/>
    </source>
</evidence>
<dbReference type="Pfam" id="PF00342">
    <property type="entry name" value="PGI"/>
    <property type="match status" value="1"/>
</dbReference>
<dbReference type="GO" id="GO:0048029">
    <property type="term" value="F:monosaccharide binding"/>
    <property type="evidence" value="ECO:0007669"/>
    <property type="project" value="TreeGrafter"/>
</dbReference>
<dbReference type="CDD" id="cd05016">
    <property type="entry name" value="SIS_PGI_2"/>
    <property type="match status" value="1"/>
</dbReference>
<protein>
    <recommendedName>
        <fullName evidence="8">Glucose-6-phosphate isomerase</fullName>
        <shortName evidence="8">GPI</shortName>
        <ecNumber evidence="8">5.3.1.9</ecNumber>
    </recommendedName>
    <alternativeName>
        <fullName evidence="8">Phosphoglucose isomerase</fullName>
        <shortName evidence="8">PGI</shortName>
    </alternativeName>
    <alternativeName>
        <fullName evidence="8">Phosphohexose isomerase</fullName>
        <shortName evidence="8">PHI</shortName>
    </alternativeName>
</protein>
<dbReference type="STRING" id="1048205.AB852_20590"/>
<dbReference type="GO" id="GO:0006094">
    <property type="term" value="P:gluconeogenesis"/>
    <property type="evidence" value="ECO:0007669"/>
    <property type="project" value="UniProtKB-UniRule"/>
</dbReference>
<evidence type="ECO:0000256" key="8">
    <source>
        <dbReference type="HAMAP-Rule" id="MF_00473"/>
    </source>
</evidence>
<dbReference type="InterPro" id="IPR001672">
    <property type="entry name" value="G6P_Isomerase"/>
</dbReference>
<comment type="subcellular location">
    <subcellularLocation>
        <location evidence="8">Cytoplasm</location>
    </subcellularLocation>
</comment>
<dbReference type="GO" id="GO:0097367">
    <property type="term" value="F:carbohydrate derivative binding"/>
    <property type="evidence" value="ECO:0007669"/>
    <property type="project" value="InterPro"/>
</dbReference>
<evidence type="ECO:0000256" key="7">
    <source>
        <dbReference type="ARBA" id="ARBA00029321"/>
    </source>
</evidence>
<dbReference type="AlphaFoldDB" id="A0A1Q4V526"/>
<dbReference type="GO" id="GO:0051156">
    <property type="term" value="P:glucose 6-phosphate metabolic process"/>
    <property type="evidence" value="ECO:0007669"/>
    <property type="project" value="TreeGrafter"/>
</dbReference>
<keyword evidence="3 8" id="KW-0312">Gluconeogenesis</keyword>
<comment type="pathway">
    <text evidence="1 8 9">Carbohydrate degradation; glycolysis; D-glyceraldehyde 3-phosphate and glycerone phosphate from D-glucose: step 2/4.</text>
</comment>
<dbReference type="HAMAP" id="MF_00473">
    <property type="entry name" value="G6P_isomerase"/>
    <property type="match status" value="1"/>
</dbReference>
<dbReference type="FunFam" id="3.40.50.10490:FF:000018">
    <property type="entry name" value="Glucose-6-phosphate isomerase"/>
    <property type="match status" value="1"/>
</dbReference>
<proteinExistence type="inferred from homology"/>
<dbReference type="UniPathway" id="UPA00109">
    <property type="reaction ID" value="UER00181"/>
</dbReference>
<evidence type="ECO:0000256" key="2">
    <source>
        <dbReference type="ARBA" id="ARBA00006604"/>
    </source>
</evidence>
<keyword evidence="11" id="KW-1185">Reference proteome</keyword>
<feature type="active site" description="Proton donor" evidence="8">
    <location>
        <position position="359"/>
    </location>
</feature>
<comment type="caution">
    <text evidence="10">The sequence shown here is derived from an EMBL/GenBank/DDBJ whole genome shotgun (WGS) entry which is preliminary data.</text>
</comment>
<dbReference type="GeneID" id="96795715"/>
<dbReference type="Proteomes" id="UP000186455">
    <property type="component" value="Unassembled WGS sequence"/>
</dbReference>
<organism evidence="10 11">
    <name type="scientific">Streptomyces uncialis</name>
    <dbReference type="NCBI Taxonomy" id="1048205"/>
    <lineage>
        <taxon>Bacteria</taxon>
        <taxon>Bacillati</taxon>
        <taxon>Actinomycetota</taxon>
        <taxon>Actinomycetes</taxon>
        <taxon>Kitasatosporales</taxon>
        <taxon>Streptomycetaceae</taxon>
        <taxon>Streptomyces</taxon>
    </lineage>
</organism>
<reference evidence="10 11" key="1">
    <citation type="submission" date="2015-06" db="EMBL/GenBank/DDBJ databases">
        <title>Cloning and characterization of the uncialamcin biosynthetic gene cluster.</title>
        <authorList>
            <person name="Yan X."/>
            <person name="Huang T."/>
            <person name="Ge H."/>
            <person name="Shen B."/>
        </authorList>
    </citation>
    <scope>NUCLEOTIDE SEQUENCE [LARGE SCALE GENOMIC DNA]</scope>
    <source>
        <strain evidence="10 11">DCA2648</strain>
    </source>
</reference>
<dbReference type="InterPro" id="IPR035482">
    <property type="entry name" value="SIS_PGI_2"/>
</dbReference>
<feature type="active site" evidence="8">
    <location>
        <position position="390"/>
    </location>
</feature>
<name>A0A1Q4V526_9ACTN</name>
<evidence type="ECO:0000256" key="4">
    <source>
        <dbReference type="ARBA" id="ARBA00022490"/>
    </source>
</evidence>
<sequence>MNAESRTRLDRTPEWTALVKHREEQDGVGLRELFAADPERAARYTLQVGDLHVDHSKHLVTDETLRLLRDLARATDVEGLRDAMFRGDRINTTEDRAVLHTALRAPRGTVVETGGEDVVPGVHAVLDRMAAFSAKVRSGEWTGHTGKRLTNIVNIGIGGSDLGPAMAYEVLRSFTDRELTVRFVSNVDGADLHEAVRDLDPERTLFIVASKTFTTIETITNATSARDWLLTGLNAGQEAVARHFVALSTNAGKVEDFGIDTANMFEFWDWVGGRYSFDSAIGLSLMIAIGPERFQEMLDGFHTVDRHFREAPAEENVPLLLGLLGVWYGNFHDAQSHAVLPYSHYLAKFTAYLQQLDMESNGKSVDRDGEPVSWQTGPVVWGTPGTNGQHAYYQLIHQGTKLIPADFIGFAEPVADLAPGLAAQHDLLMANFFAQTQALAFGRTPDEVRAEGVPEELVPHKTFRGDHPTTTILAKELTPSVLGQLIALYEHKVFVQGAVWNIDSFDQWGVELGKVLAKRVEPALTDGAEVPGLDASSKALVAKYRELRGR</sequence>
<dbReference type="InterPro" id="IPR046348">
    <property type="entry name" value="SIS_dom_sf"/>
</dbReference>
<feature type="active site" evidence="8">
    <location>
        <position position="514"/>
    </location>
</feature>
<gene>
    <name evidence="8" type="primary">pgi</name>
    <name evidence="10" type="ORF">AB852_20590</name>
</gene>
<keyword evidence="5 8" id="KW-0324">Glycolysis</keyword>
<accession>A0A1Q4V526</accession>
<evidence type="ECO:0000256" key="1">
    <source>
        <dbReference type="ARBA" id="ARBA00004926"/>
    </source>
</evidence>
<dbReference type="PROSITE" id="PS00765">
    <property type="entry name" value="P_GLUCOSE_ISOMERASE_1"/>
    <property type="match status" value="1"/>
</dbReference>
<dbReference type="Gene3D" id="3.40.50.10490">
    <property type="entry name" value="Glucose-6-phosphate isomerase like protein, domain 1"/>
    <property type="match status" value="2"/>
</dbReference>
<dbReference type="GO" id="GO:0004347">
    <property type="term" value="F:glucose-6-phosphate isomerase activity"/>
    <property type="evidence" value="ECO:0007669"/>
    <property type="project" value="UniProtKB-UniRule"/>
</dbReference>
<dbReference type="SUPFAM" id="SSF53697">
    <property type="entry name" value="SIS domain"/>
    <property type="match status" value="1"/>
</dbReference>
<dbReference type="InterPro" id="IPR035476">
    <property type="entry name" value="SIS_PGI_1"/>
</dbReference>
<evidence type="ECO:0000256" key="3">
    <source>
        <dbReference type="ARBA" id="ARBA00022432"/>
    </source>
</evidence>
<evidence type="ECO:0000256" key="6">
    <source>
        <dbReference type="ARBA" id="ARBA00023235"/>
    </source>
</evidence>
<dbReference type="GO" id="GO:0005829">
    <property type="term" value="C:cytosol"/>
    <property type="evidence" value="ECO:0007669"/>
    <property type="project" value="TreeGrafter"/>
</dbReference>
<dbReference type="PROSITE" id="PS51463">
    <property type="entry name" value="P_GLUCOSE_ISOMERASE_3"/>
    <property type="match status" value="1"/>
</dbReference>
<evidence type="ECO:0000256" key="5">
    <source>
        <dbReference type="ARBA" id="ARBA00023152"/>
    </source>
</evidence>
<dbReference type="CDD" id="cd05015">
    <property type="entry name" value="SIS_PGI_1"/>
    <property type="match status" value="1"/>
</dbReference>
<comment type="catalytic activity">
    <reaction evidence="7 8 9">
        <text>alpha-D-glucose 6-phosphate = beta-D-fructose 6-phosphate</text>
        <dbReference type="Rhea" id="RHEA:11816"/>
        <dbReference type="ChEBI" id="CHEBI:57634"/>
        <dbReference type="ChEBI" id="CHEBI:58225"/>
        <dbReference type="EC" id="5.3.1.9"/>
    </reaction>
</comment>
<dbReference type="PRINTS" id="PR00662">
    <property type="entry name" value="G6PISOMERASE"/>
</dbReference>
<dbReference type="NCBIfam" id="NF001211">
    <property type="entry name" value="PRK00179.1"/>
    <property type="match status" value="1"/>
</dbReference>
<dbReference type="FunFam" id="1.10.1390.10:FF:000001">
    <property type="entry name" value="Glucose-6-phosphate isomerase"/>
    <property type="match status" value="1"/>
</dbReference>
<keyword evidence="4 8" id="KW-0963">Cytoplasm</keyword>
<dbReference type="InterPro" id="IPR018189">
    <property type="entry name" value="Phosphoglucose_isomerase_CS"/>
</dbReference>
<dbReference type="UniPathway" id="UPA00138"/>
<comment type="function">
    <text evidence="8">Catalyzes the reversible isomerization of glucose-6-phosphate to fructose-6-phosphate.</text>
</comment>